<organism evidence="1 2">
    <name type="scientific">Camelimonas lactis</name>
    <dbReference type="NCBI Taxonomy" id="659006"/>
    <lineage>
        <taxon>Bacteria</taxon>
        <taxon>Pseudomonadati</taxon>
        <taxon>Pseudomonadota</taxon>
        <taxon>Alphaproteobacteria</taxon>
        <taxon>Hyphomicrobiales</taxon>
        <taxon>Chelatococcaceae</taxon>
        <taxon>Camelimonas</taxon>
    </lineage>
</organism>
<name>A0A4R2GT60_9HYPH</name>
<dbReference type="Proteomes" id="UP000294881">
    <property type="component" value="Unassembled WGS sequence"/>
</dbReference>
<accession>A0A4R2GT60</accession>
<gene>
    <name evidence="1" type="ORF">EV666_10677</name>
</gene>
<reference evidence="1 2" key="1">
    <citation type="submission" date="2019-03" db="EMBL/GenBank/DDBJ databases">
        <title>Genomic Encyclopedia of Type Strains, Phase IV (KMG-IV): sequencing the most valuable type-strain genomes for metagenomic binning, comparative biology and taxonomic classification.</title>
        <authorList>
            <person name="Goeker M."/>
        </authorList>
    </citation>
    <scope>NUCLEOTIDE SEQUENCE [LARGE SCALE GENOMIC DNA]</scope>
    <source>
        <strain evidence="1 2">DSM 22958</strain>
    </source>
</reference>
<dbReference type="RefSeq" id="WP_132006209.1">
    <property type="nucleotide sequence ID" value="NZ_JBHUNN010000002.1"/>
</dbReference>
<comment type="caution">
    <text evidence="1">The sequence shown here is derived from an EMBL/GenBank/DDBJ whole genome shotgun (WGS) entry which is preliminary data.</text>
</comment>
<protein>
    <submittedName>
        <fullName evidence="1">Uncharacterized protein</fullName>
    </submittedName>
</protein>
<sequence>MTLQWENLLRTTRSGRPVRIIWAADFPHLFEIHVPLQGNSNLYVDGRFIAAGNDIISLADQAQKQCEALKLGLDVPHN</sequence>
<proteinExistence type="predicted"/>
<keyword evidence="2" id="KW-1185">Reference proteome</keyword>
<evidence type="ECO:0000313" key="1">
    <source>
        <dbReference type="EMBL" id="TCO13367.1"/>
    </source>
</evidence>
<dbReference type="AlphaFoldDB" id="A0A4R2GT60"/>
<dbReference type="EMBL" id="SLWL01000006">
    <property type="protein sequence ID" value="TCO13367.1"/>
    <property type="molecule type" value="Genomic_DNA"/>
</dbReference>
<evidence type="ECO:0000313" key="2">
    <source>
        <dbReference type="Proteomes" id="UP000294881"/>
    </source>
</evidence>